<gene>
    <name evidence="2" type="ORF">DFR76_103479</name>
</gene>
<reference evidence="2 3" key="1">
    <citation type="submission" date="2018-07" db="EMBL/GenBank/DDBJ databases">
        <title>Genomic Encyclopedia of Type Strains, Phase IV (KMG-IV): sequencing the most valuable type-strain genomes for metagenomic binning, comparative biology and taxonomic classification.</title>
        <authorList>
            <person name="Goeker M."/>
        </authorList>
    </citation>
    <scope>NUCLEOTIDE SEQUENCE [LARGE SCALE GENOMIC DNA]</scope>
    <source>
        <strain evidence="2 3">DSM 44290</strain>
    </source>
</reference>
<evidence type="ECO:0000313" key="3">
    <source>
        <dbReference type="Proteomes" id="UP000254869"/>
    </source>
</evidence>
<comment type="caution">
    <text evidence="2">The sequence shown here is derived from an EMBL/GenBank/DDBJ whole genome shotgun (WGS) entry which is preliminary data.</text>
</comment>
<dbReference type="STRING" id="1210086.GCA_001613105_04389"/>
<accession>A0A370I9P0</accession>
<dbReference type="AlphaFoldDB" id="A0A370I9P0"/>
<dbReference type="Proteomes" id="UP000254869">
    <property type="component" value="Unassembled WGS sequence"/>
</dbReference>
<organism evidence="2 3">
    <name type="scientific">Nocardia pseudobrasiliensis</name>
    <dbReference type="NCBI Taxonomy" id="45979"/>
    <lineage>
        <taxon>Bacteria</taxon>
        <taxon>Bacillati</taxon>
        <taxon>Actinomycetota</taxon>
        <taxon>Actinomycetes</taxon>
        <taxon>Mycobacteriales</taxon>
        <taxon>Nocardiaceae</taxon>
        <taxon>Nocardia</taxon>
    </lineage>
</organism>
<sequence length="317" mass="33723">MSRRSLFQLGAGLTAAALTTTRPITARAAVPAGRFELTAPSTTLLWRKSLHDETVLQSFAVDNAHGHIYAVQLKNGGGSDAAGDLCLTKLSENGSVLGHMYLMGFGHGVQIGVEPSGSSAFLWTETDAASNGGSARGTRLGRFEFADGRTLTASSPELTKYSPVAGASITTCAIDPSTDRLIMRYSDGNAFRYAVFELATVKAGGTTRLYDIAQPDDLGTFQGYTAYGNYLYLLSGNAYGDDNPPPGNTYITSVDLRTGARVQHELSQAGKSLDYREPEGMAIQIASGAPRLCFGFASGAPKGRQANVFYKYELVDR</sequence>
<keyword evidence="3" id="KW-1185">Reference proteome</keyword>
<dbReference type="PROSITE" id="PS51318">
    <property type="entry name" value="TAT"/>
    <property type="match status" value="1"/>
</dbReference>
<name>A0A370I9P0_9NOCA</name>
<dbReference type="InterPro" id="IPR048799">
    <property type="entry name" value="P68_RBP_TagC-like_beta-prop"/>
</dbReference>
<proteinExistence type="predicted"/>
<protein>
    <recommendedName>
        <fullName evidence="1">P68 RBP/TagC-like beta-propeller domain-containing protein</fullName>
    </recommendedName>
</protein>
<feature type="domain" description="P68 RBP/TagC-like beta-propeller" evidence="1">
    <location>
        <begin position="55"/>
        <end position="308"/>
    </location>
</feature>
<dbReference type="InterPro" id="IPR006311">
    <property type="entry name" value="TAT_signal"/>
</dbReference>
<dbReference type="EMBL" id="QQBC01000003">
    <property type="protein sequence ID" value="RDI67408.1"/>
    <property type="molecule type" value="Genomic_DNA"/>
</dbReference>
<dbReference type="Pfam" id="PF21311">
    <property type="entry name" value="Phage_RBD_prop"/>
    <property type="match status" value="1"/>
</dbReference>
<evidence type="ECO:0000313" key="2">
    <source>
        <dbReference type="EMBL" id="RDI67408.1"/>
    </source>
</evidence>
<evidence type="ECO:0000259" key="1">
    <source>
        <dbReference type="Pfam" id="PF21311"/>
    </source>
</evidence>